<dbReference type="Proteomes" id="UP000179807">
    <property type="component" value="Unassembled WGS sequence"/>
</dbReference>
<dbReference type="Pfam" id="PF00400">
    <property type="entry name" value="WD40"/>
    <property type="match status" value="1"/>
</dbReference>
<gene>
    <name evidence="2" type="ORF">TRFO_24368</name>
</gene>
<dbReference type="RefSeq" id="XP_068360553.1">
    <property type="nucleotide sequence ID" value="XM_068503713.1"/>
</dbReference>
<protein>
    <submittedName>
        <fullName evidence="2">Uncharacterized protein</fullName>
    </submittedName>
</protein>
<accession>A0A1J4K7F8</accession>
<dbReference type="EMBL" id="MLAK01000697">
    <property type="protein sequence ID" value="OHT07417.1"/>
    <property type="molecule type" value="Genomic_DNA"/>
</dbReference>
<dbReference type="PANTHER" id="PTHR13743:SF112">
    <property type="entry name" value="BEACH DOMAIN-CONTAINING PROTEIN"/>
    <property type="match status" value="1"/>
</dbReference>
<evidence type="ECO:0000313" key="2">
    <source>
        <dbReference type="EMBL" id="OHT07417.1"/>
    </source>
</evidence>
<dbReference type="InterPro" id="IPR050865">
    <property type="entry name" value="BEACH_Domain"/>
</dbReference>
<dbReference type="VEuPathDB" id="TrichDB:TRFO_24368"/>
<comment type="caution">
    <text evidence="2">The sequence shown here is derived from an EMBL/GenBank/DDBJ whole genome shotgun (WGS) entry which is preliminary data.</text>
</comment>
<dbReference type="PANTHER" id="PTHR13743">
    <property type="entry name" value="BEIGE/BEACH-RELATED"/>
    <property type="match status" value="1"/>
</dbReference>
<organism evidence="2 3">
    <name type="scientific">Tritrichomonas foetus</name>
    <dbReference type="NCBI Taxonomy" id="1144522"/>
    <lineage>
        <taxon>Eukaryota</taxon>
        <taxon>Metamonada</taxon>
        <taxon>Parabasalia</taxon>
        <taxon>Tritrichomonadida</taxon>
        <taxon>Tritrichomonadidae</taxon>
        <taxon>Tritrichomonas</taxon>
    </lineage>
</organism>
<evidence type="ECO:0000313" key="3">
    <source>
        <dbReference type="Proteomes" id="UP000179807"/>
    </source>
</evidence>
<sequence>MAFRSPVLVFECNKKPVLSLEAEDGFITIVNSDYHIAYHISCFHDKIDPNHSDISHAKNHNSSNLYSIYNSSQPHSMPRNSSYHNLASHSNIPKKFGNNGLSYLNHIPHIMYHDTNMHIPNLTKKSVSNNTYHSESENDNDDTEMQTLIPLNAKLENTDIEICSRLVKTIKRIAITATPWDRCFCLSYVQQNSNAESNIKPQYELKIKKRFHVRKISAIAVSEYRYATASLDGTVAIWKNEIGGHQVPAAVITKHNSPVVAIDINDVSNIIVSGALDGTIVTTSLMAGEMIKMITIVGSPNIIKVADSGTILAFLAYGAKSQVSVFDINLNKACEHTFESFVRCAVIFEWFDGQEMIAVGMRNRKVQIVKIPSFDIIWSFEGIDVSVLEIMKQPLMSLMIGTMDGKVMKAELEDADSFMTNDEKSSDRLQTIGLTNK</sequence>
<reference evidence="2" key="1">
    <citation type="submission" date="2016-10" db="EMBL/GenBank/DDBJ databases">
        <authorList>
            <person name="Benchimol M."/>
            <person name="Almeida L.G."/>
            <person name="Vasconcelos A.T."/>
            <person name="Perreira-Neves A."/>
            <person name="Rosa I.A."/>
            <person name="Tasca T."/>
            <person name="Bogo M.R."/>
            <person name="de Souza W."/>
        </authorList>
    </citation>
    <scope>NUCLEOTIDE SEQUENCE [LARGE SCALE GENOMIC DNA]</scope>
    <source>
        <strain evidence="2">K</strain>
    </source>
</reference>
<dbReference type="AlphaFoldDB" id="A0A1J4K7F8"/>
<dbReference type="InterPro" id="IPR036322">
    <property type="entry name" value="WD40_repeat_dom_sf"/>
</dbReference>
<dbReference type="InterPro" id="IPR015943">
    <property type="entry name" value="WD40/YVTN_repeat-like_dom_sf"/>
</dbReference>
<dbReference type="InterPro" id="IPR001680">
    <property type="entry name" value="WD40_rpt"/>
</dbReference>
<dbReference type="Gene3D" id="2.130.10.10">
    <property type="entry name" value="YVTN repeat-like/Quinoprotein amine dehydrogenase"/>
    <property type="match status" value="1"/>
</dbReference>
<dbReference type="SMART" id="SM00320">
    <property type="entry name" value="WD40"/>
    <property type="match status" value="2"/>
</dbReference>
<dbReference type="SUPFAM" id="SSF50978">
    <property type="entry name" value="WD40 repeat-like"/>
    <property type="match status" value="1"/>
</dbReference>
<proteinExistence type="predicted"/>
<feature type="region of interest" description="Disordered" evidence="1">
    <location>
        <begin position="65"/>
        <end position="84"/>
    </location>
</feature>
<name>A0A1J4K7F8_9EUKA</name>
<dbReference type="GeneID" id="94838417"/>
<keyword evidence="3" id="KW-1185">Reference proteome</keyword>
<feature type="compositionally biased region" description="Polar residues" evidence="1">
    <location>
        <begin position="73"/>
        <end position="84"/>
    </location>
</feature>
<evidence type="ECO:0000256" key="1">
    <source>
        <dbReference type="SAM" id="MobiDB-lite"/>
    </source>
</evidence>